<reference evidence="2 3" key="1">
    <citation type="journal article" date="2010" name="Stand. Genomic Sci.">
        <title>Complete genome sequence of Xylanimonas cellulosilytica type strain (XIL07).</title>
        <authorList>
            <person name="Foster B."/>
            <person name="Pukall R."/>
            <person name="Abt B."/>
            <person name="Nolan M."/>
            <person name="Glavina Del Rio T."/>
            <person name="Chen F."/>
            <person name="Lucas S."/>
            <person name="Tice H."/>
            <person name="Pitluck S."/>
            <person name="Cheng J.-F."/>
            <person name="Chertkov O."/>
            <person name="Brettin T."/>
            <person name="Han C."/>
            <person name="Detter J.C."/>
            <person name="Bruce D."/>
            <person name="Goodwin L."/>
            <person name="Ivanova N."/>
            <person name="Mavromatis K."/>
            <person name="Pati A."/>
            <person name="Mikhailova N."/>
            <person name="Chen A."/>
            <person name="Palaniappan K."/>
            <person name="Land M."/>
            <person name="Hauser L."/>
            <person name="Chang Y.-J."/>
            <person name="Jeffries C.D."/>
            <person name="Chain P."/>
            <person name="Rohde M."/>
            <person name="Goeker M."/>
            <person name="Bristow J."/>
            <person name="Eisen J.A."/>
            <person name="Markowitz V."/>
            <person name="Hugenholtz P."/>
            <person name="Kyrpides N.C."/>
            <person name="Klenk H.-P."/>
            <person name="Lapidus A."/>
        </authorList>
    </citation>
    <scope>NUCLEOTIDE SEQUENCE [LARGE SCALE GENOMIC DNA]</scope>
    <source>
        <strain evidence="3">DSM 15894 / CECT 5975 / LMG 20990 / XIL07</strain>
        <plasmid evidence="3">Plasmid pXCEL01</plasmid>
    </source>
</reference>
<evidence type="ECO:0000313" key="3">
    <source>
        <dbReference type="Proteomes" id="UP000002255"/>
    </source>
</evidence>
<keyword evidence="3" id="KW-1185">Reference proteome</keyword>
<proteinExistence type="predicted"/>
<dbReference type="AlphaFoldDB" id="D1C0W8"/>
<name>D1C0W8_XYLCX</name>
<gene>
    <name evidence="2" type="ORF">Xcel_3435</name>
</gene>
<evidence type="ECO:0000256" key="1">
    <source>
        <dbReference type="SAM" id="MobiDB-lite"/>
    </source>
</evidence>
<dbReference type="OrthoDB" id="4240291at2"/>
<dbReference type="Proteomes" id="UP000002255">
    <property type="component" value="Plasmid pXCEL01"/>
</dbReference>
<accession>D1C0W8</accession>
<protein>
    <submittedName>
        <fullName evidence="2">Uncharacterized protein</fullName>
    </submittedName>
</protein>
<evidence type="ECO:0000313" key="2">
    <source>
        <dbReference type="EMBL" id="ACZ32434.1"/>
    </source>
</evidence>
<sequence>MSRTNRAPSDLVDAAAVHAAREQIVHALGLLAARPLDEGAAEQMREALDRSESPAVRAAVRRMVRPGETRPNLVVVTPSGEQGAPRRPAEPPGRRNLVALVASGGDAA</sequence>
<keyword evidence="2" id="KW-0614">Plasmid</keyword>
<dbReference type="KEGG" id="xce:Xcel_3435"/>
<dbReference type="EMBL" id="CP001822">
    <property type="protein sequence ID" value="ACZ32434.1"/>
    <property type="molecule type" value="Genomic_DNA"/>
</dbReference>
<geneLocation type="plasmid" evidence="2 3">
    <name>pXCEL01</name>
</geneLocation>
<dbReference type="HOGENOM" id="CLU_2195924_0_0_11"/>
<feature type="region of interest" description="Disordered" evidence="1">
    <location>
        <begin position="69"/>
        <end position="95"/>
    </location>
</feature>
<organism evidence="2 3">
    <name type="scientific">Xylanimonas cellulosilytica (strain DSM 15894 / JCM 12276 / CECT 5975 / KCTC 9989 / LMG 20990 / NBRC 107835 / XIL07)</name>
    <dbReference type="NCBI Taxonomy" id="446471"/>
    <lineage>
        <taxon>Bacteria</taxon>
        <taxon>Bacillati</taxon>
        <taxon>Actinomycetota</taxon>
        <taxon>Actinomycetes</taxon>
        <taxon>Micrococcales</taxon>
        <taxon>Promicromonosporaceae</taxon>
        <taxon>Xylanimonas</taxon>
    </lineage>
</organism>
<dbReference type="RefSeq" id="WP_012880174.1">
    <property type="nucleotide sequence ID" value="NC_013531.1"/>
</dbReference>